<dbReference type="RefSeq" id="XP_013379504.1">
    <property type="nucleotide sequence ID" value="XM_013524050.2"/>
</dbReference>
<protein>
    <submittedName>
        <fullName evidence="3 4">Uncharacterized protein LOC106150994</fullName>
    </submittedName>
</protein>
<dbReference type="GeneID" id="106150994"/>
<gene>
    <name evidence="3 4" type="primary">LOC106150994</name>
</gene>
<dbReference type="AlphaFoldDB" id="A0A1S3H2Z1"/>
<evidence type="ECO:0000256" key="1">
    <source>
        <dbReference type="SAM" id="MobiDB-lite"/>
    </source>
</evidence>
<dbReference type="Proteomes" id="UP000085678">
    <property type="component" value="Unplaced"/>
</dbReference>
<evidence type="ECO:0000313" key="3">
    <source>
        <dbReference type="RefSeq" id="XP_013379503.1"/>
    </source>
</evidence>
<name>A0A1S3H2Z1_LINAN</name>
<accession>A0A1S3H2Z1</accession>
<sequence>MKNDDRDHKRQCNKELASTKAPFKKAKYAWQIKRTSSESTSMCETNDVMNVDDTIQKANHDNVLSDPASRRSDMLANPHPAILTATSSEKNMQLSEENCREHNDSIKQKTNINCQPDESKAECKNSECLSFIEDSISNSICNDLKQTIDKADGRKLDTQEPTVEIIGSCTTETQVIEIQDLHSLPPTSSNVLEDCRIIERVLLRKWQNMHCSKALIENAINKSLEEMGATPESSHDEQHAEEAGILTAIQRQGLTTARPALTAEQRQRIMPMLDSLTQATENILTNRAYAYSALNDEQNISYSTSWHTETAAGVGDTDDTSSVEESHFMGHVQSGNGSRSDCDTNSVQNAGTEAVESISSEEEDSQNLNLVSSVPFQTHYSCEDDVCLNIVQGEEVPQSPSHFMDAAVLMAIDQQGLTLQNYSDDNYQ</sequence>
<dbReference type="OMA" id="ESKAECK"/>
<reference evidence="3 4" key="1">
    <citation type="submission" date="2025-04" db="UniProtKB">
        <authorList>
            <consortium name="RefSeq"/>
        </authorList>
    </citation>
    <scope>IDENTIFICATION</scope>
    <source>
        <tissue evidence="3 4">Gonads</tissue>
    </source>
</reference>
<keyword evidence="2" id="KW-1185">Reference proteome</keyword>
<proteinExistence type="predicted"/>
<feature type="region of interest" description="Disordered" evidence="1">
    <location>
        <begin position="330"/>
        <end position="366"/>
    </location>
</feature>
<dbReference type="KEGG" id="lak:106150994"/>
<organism evidence="2 4">
    <name type="scientific">Lingula anatina</name>
    <name type="common">Brachiopod</name>
    <name type="synonym">Lingula unguis</name>
    <dbReference type="NCBI Taxonomy" id="7574"/>
    <lineage>
        <taxon>Eukaryota</taxon>
        <taxon>Metazoa</taxon>
        <taxon>Spiralia</taxon>
        <taxon>Lophotrochozoa</taxon>
        <taxon>Brachiopoda</taxon>
        <taxon>Linguliformea</taxon>
        <taxon>Lingulata</taxon>
        <taxon>Lingulida</taxon>
        <taxon>Linguloidea</taxon>
        <taxon>Lingulidae</taxon>
        <taxon>Lingula</taxon>
    </lineage>
</organism>
<evidence type="ECO:0000313" key="2">
    <source>
        <dbReference type="Proteomes" id="UP000085678"/>
    </source>
</evidence>
<dbReference type="OrthoDB" id="6162705at2759"/>
<feature type="compositionally biased region" description="Polar residues" evidence="1">
    <location>
        <begin position="333"/>
        <end position="351"/>
    </location>
</feature>
<dbReference type="RefSeq" id="XP_013379503.1">
    <property type="nucleotide sequence ID" value="XM_013524049.2"/>
</dbReference>
<evidence type="ECO:0000313" key="4">
    <source>
        <dbReference type="RefSeq" id="XP_013379504.1"/>
    </source>
</evidence>